<keyword evidence="2" id="KW-0378">Hydrolase</keyword>
<accession>A0A6P0UPU1</accession>
<dbReference type="SUPFAM" id="SSF56601">
    <property type="entry name" value="beta-lactamase/transpeptidase-like"/>
    <property type="match status" value="1"/>
</dbReference>
<dbReference type="PANTHER" id="PTHR46825">
    <property type="entry name" value="D-ALANYL-D-ALANINE-CARBOXYPEPTIDASE/ENDOPEPTIDASE AMPH"/>
    <property type="match status" value="1"/>
</dbReference>
<dbReference type="InterPro" id="IPR001466">
    <property type="entry name" value="Beta-lactam-related"/>
</dbReference>
<evidence type="ECO:0000313" key="3">
    <source>
        <dbReference type="Proteomes" id="UP000468581"/>
    </source>
</evidence>
<dbReference type="RefSeq" id="WP_163608626.1">
    <property type="nucleotide sequence ID" value="NZ_JAABOO010000004.1"/>
</dbReference>
<dbReference type="PROSITE" id="PS51257">
    <property type="entry name" value="PROKAR_LIPOPROTEIN"/>
    <property type="match status" value="1"/>
</dbReference>
<proteinExistence type="predicted"/>
<dbReference type="Gene3D" id="3.40.710.10">
    <property type="entry name" value="DD-peptidase/beta-lactamase superfamily"/>
    <property type="match status" value="2"/>
</dbReference>
<dbReference type="InterPro" id="IPR011990">
    <property type="entry name" value="TPR-like_helical_dom_sf"/>
</dbReference>
<dbReference type="InterPro" id="IPR050491">
    <property type="entry name" value="AmpC-like"/>
</dbReference>
<dbReference type="InterPro" id="IPR012338">
    <property type="entry name" value="Beta-lactam/transpept-like"/>
</dbReference>
<dbReference type="PANTHER" id="PTHR46825:SF9">
    <property type="entry name" value="BETA-LACTAMASE-RELATED DOMAIN-CONTAINING PROTEIN"/>
    <property type="match status" value="1"/>
</dbReference>
<comment type="caution">
    <text evidence="2">The sequence shown here is derived from an EMBL/GenBank/DDBJ whole genome shotgun (WGS) entry which is preliminary data.</text>
</comment>
<evidence type="ECO:0000259" key="1">
    <source>
        <dbReference type="Pfam" id="PF00144"/>
    </source>
</evidence>
<reference evidence="2 3" key="1">
    <citation type="submission" date="2020-01" db="EMBL/GenBank/DDBJ databases">
        <title>Leptobacterium flavescens.</title>
        <authorList>
            <person name="Wang G."/>
        </authorList>
    </citation>
    <scope>NUCLEOTIDE SEQUENCE [LARGE SCALE GENOMIC DNA]</scope>
    <source>
        <strain evidence="2 3">KCTC 22160</strain>
    </source>
</reference>
<organism evidence="2 3">
    <name type="scientific">Leptobacterium flavescens</name>
    <dbReference type="NCBI Taxonomy" id="472055"/>
    <lineage>
        <taxon>Bacteria</taxon>
        <taxon>Pseudomonadati</taxon>
        <taxon>Bacteroidota</taxon>
        <taxon>Flavobacteriia</taxon>
        <taxon>Flavobacteriales</taxon>
        <taxon>Flavobacteriaceae</taxon>
        <taxon>Leptobacterium</taxon>
    </lineage>
</organism>
<dbReference type="Pfam" id="PF00144">
    <property type="entry name" value="Beta-lactamase"/>
    <property type="match status" value="1"/>
</dbReference>
<protein>
    <submittedName>
        <fullName evidence="2">Serine hydrolase</fullName>
    </submittedName>
</protein>
<dbReference type="SUPFAM" id="SSF48452">
    <property type="entry name" value="TPR-like"/>
    <property type="match status" value="1"/>
</dbReference>
<keyword evidence="3" id="KW-1185">Reference proteome</keyword>
<dbReference type="GO" id="GO:0016787">
    <property type="term" value="F:hydrolase activity"/>
    <property type="evidence" value="ECO:0007669"/>
    <property type="project" value="UniProtKB-KW"/>
</dbReference>
<dbReference type="Gene3D" id="1.25.40.10">
    <property type="entry name" value="Tetratricopeptide repeat domain"/>
    <property type="match status" value="1"/>
</dbReference>
<name>A0A6P0UPU1_9FLAO</name>
<sequence>MKLISRLAILLLLAYSCSSEKEQKFNSVDNFSSELKELKEYFQIPGMAVLVQKEGETLYEDYLGYSETATQSQLDASTTFPIASLTKIFSGLMIMKLAEEGKLKPEDPIKKYIPEAEIDDSIQIKHVLSHTSQGDIGKHFYYSSRFGWLTKVIEKASGMSFAEYAETLILSPLEMQNSFLLKDSLQLAQKDIKMARPYMLDDGIQDGFIDYGYSSSAGMVSTVKDLAVLDRAMDANTIISEASRDKMFSAFKELPYGYGIFHQEFNDLNLIWGYGQYDCYSSLFLKVPSKKITLILLANNNLMSDPARLIYGDALSSLFVMSFLKNFVFEIEDMPLLETEASLAENKSITSDFYREKLLAQALAESFMARFDTGKVQSSARLLEKTFSLFPDYKTYADISLMHNLSFLKDVAFFMELGDFNVFDEQLETIGNALLSEDPDNPYLHTYLGTFYDRKGDLEKAKPHFEHIVNNANFSRNWYTAEAEGWLRGQQ</sequence>
<dbReference type="AlphaFoldDB" id="A0A6P0UPU1"/>
<feature type="domain" description="Beta-lactamase-related" evidence="1">
    <location>
        <begin position="42"/>
        <end position="303"/>
    </location>
</feature>
<gene>
    <name evidence="2" type="ORF">GWK08_17940</name>
</gene>
<dbReference type="Proteomes" id="UP000468581">
    <property type="component" value="Unassembled WGS sequence"/>
</dbReference>
<dbReference type="EMBL" id="JAABOO010000004">
    <property type="protein sequence ID" value="NER15341.1"/>
    <property type="molecule type" value="Genomic_DNA"/>
</dbReference>
<evidence type="ECO:0000313" key="2">
    <source>
        <dbReference type="EMBL" id="NER15341.1"/>
    </source>
</evidence>